<keyword evidence="1" id="KW-1133">Transmembrane helix</keyword>
<evidence type="ECO:0000313" key="2">
    <source>
        <dbReference type="EMBL" id="GAG85191.1"/>
    </source>
</evidence>
<accession>X1CLU5</accession>
<dbReference type="AlphaFoldDB" id="X1CLU5"/>
<sequence length="36" mass="3804">MLNCTDLKSKLLSFLGSYSHVLLIAMLAGLLAVIPG</sequence>
<name>X1CLU5_9ZZZZ</name>
<gene>
    <name evidence="2" type="ORF">S01H4_22143</name>
</gene>
<feature type="transmembrane region" description="Helical" evidence="1">
    <location>
        <begin position="12"/>
        <end position="34"/>
    </location>
</feature>
<proteinExistence type="predicted"/>
<protein>
    <submittedName>
        <fullName evidence="2">Uncharacterized protein</fullName>
    </submittedName>
</protein>
<evidence type="ECO:0000256" key="1">
    <source>
        <dbReference type="SAM" id="Phobius"/>
    </source>
</evidence>
<comment type="caution">
    <text evidence="2">The sequence shown here is derived from an EMBL/GenBank/DDBJ whole genome shotgun (WGS) entry which is preliminary data.</text>
</comment>
<feature type="non-terminal residue" evidence="2">
    <location>
        <position position="36"/>
    </location>
</feature>
<dbReference type="EMBL" id="BART01010105">
    <property type="protein sequence ID" value="GAG85191.1"/>
    <property type="molecule type" value="Genomic_DNA"/>
</dbReference>
<keyword evidence="1" id="KW-0472">Membrane</keyword>
<keyword evidence="1" id="KW-0812">Transmembrane</keyword>
<organism evidence="2">
    <name type="scientific">marine sediment metagenome</name>
    <dbReference type="NCBI Taxonomy" id="412755"/>
    <lineage>
        <taxon>unclassified sequences</taxon>
        <taxon>metagenomes</taxon>
        <taxon>ecological metagenomes</taxon>
    </lineage>
</organism>
<reference evidence="2" key="1">
    <citation type="journal article" date="2014" name="Front. Microbiol.">
        <title>High frequency of phylogenetically diverse reductive dehalogenase-homologous genes in deep subseafloor sedimentary metagenomes.</title>
        <authorList>
            <person name="Kawai M."/>
            <person name="Futagami T."/>
            <person name="Toyoda A."/>
            <person name="Takaki Y."/>
            <person name="Nishi S."/>
            <person name="Hori S."/>
            <person name="Arai W."/>
            <person name="Tsubouchi T."/>
            <person name="Morono Y."/>
            <person name="Uchiyama I."/>
            <person name="Ito T."/>
            <person name="Fujiyama A."/>
            <person name="Inagaki F."/>
            <person name="Takami H."/>
        </authorList>
    </citation>
    <scope>NUCLEOTIDE SEQUENCE</scope>
    <source>
        <strain evidence="2">Expedition CK06-06</strain>
    </source>
</reference>